<dbReference type="Proteomes" id="UP001054945">
    <property type="component" value="Unassembled WGS sequence"/>
</dbReference>
<sequence length="147" mass="16676">MPPPGFEPEACDTKGLNMKKYKNVSYYISFYLPLLGIFVLNCVAHCECSTIRNSVVCTDNPDSATYLEGKLWKIGRGANHPSLQRIANYRKPKLELRNAHSGKCRDLRDDSYLAWTTEDDKSLPSSKKCEEFTVTQRSNCIIATGRY</sequence>
<dbReference type="AlphaFoldDB" id="A0AAV4SJD7"/>
<dbReference type="EMBL" id="BPLR01009430">
    <property type="protein sequence ID" value="GIY31878.1"/>
    <property type="molecule type" value="Genomic_DNA"/>
</dbReference>
<reference evidence="2 3" key="1">
    <citation type="submission" date="2021-06" db="EMBL/GenBank/DDBJ databases">
        <title>Caerostris extrusa draft genome.</title>
        <authorList>
            <person name="Kono N."/>
            <person name="Arakawa K."/>
        </authorList>
    </citation>
    <scope>NUCLEOTIDE SEQUENCE [LARGE SCALE GENOMIC DNA]</scope>
</reference>
<evidence type="ECO:0000313" key="3">
    <source>
        <dbReference type="Proteomes" id="UP001054945"/>
    </source>
</evidence>
<keyword evidence="1" id="KW-1133">Transmembrane helix</keyword>
<comment type="caution">
    <text evidence="2">The sequence shown here is derived from an EMBL/GenBank/DDBJ whole genome shotgun (WGS) entry which is preliminary data.</text>
</comment>
<protein>
    <submittedName>
        <fullName evidence="2">Uncharacterized protein</fullName>
    </submittedName>
</protein>
<organism evidence="2 3">
    <name type="scientific">Caerostris extrusa</name>
    <name type="common">Bark spider</name>
    <name type="synonym">Caerostris bankana</name>
    <dbReference type="NCBI Taxonomy" id="172846"/>
    <lineage>
        <taxon>Eukaryota</taxon>
        <taxon>Metazoa</taxon>
        <taxon>Ecdysozoa</taxon>
        <taxon>Arthropoda</taxon>
        <taxon>Chelicerata</taxon>
        <taxon>Arachnida</taxon>
        <taxon>Araneae</taxon>
        <taxon>Araneomorphae</taxon>
        <taxon>Entelegynae</taxon>
        <taxon>Araneoidea</taxon>
        <taxon>Araneidae</taxon>
        <taxon>Caerostris</taxon>
    </lineage>
</organism>
<proteinExistence type="predicted"/>
<evidence type="ECO:0000313" key="2">
    <source>
        <dbReference type="EMBL" id="GIY31878.1"/>
    </source>
</evidence>
<gene>
    <name evidence="2" type="ORF">CEXT_631131</name>
</gene>
<evidence type="ECO:0000256" key="1">
    <source>
        <dbReference type="SAM" id="Phobius"/>
    </source>
</evidence>
<feature type="transmembrane region" description="Helical" evidence="1">
    <location>
        <begin position="24"/>
        <end position="44"/>
    </location>
</feature>
<keyword evidence="1" id="KW-0812">Transmembrane</keyword>
<name>A0AAV4SJD7_CAEEX</name>
<keyword evidence="1" id="KW-0472">Membrane</keyword>
<keyword evidence="3" id="KW-1185">Reference proteome</keyword>
<accession>A0AAV4SJD7</accession>